<dbReference type="PANTHER" id="PTHR23426:SF65">
    <property type="entry name" value="FERREDOXIN-2, MITOCHONDRIAL"/>
    <property type="match status" value="1"/>
</dbReference>
<comment type="similarity">
    <text evidence="1">Belongs to the adrenodoxin/putidaredoxin family.</text>
</comment>
<dbReference type="GO" id="GO:0140647">
    <property type="term" value="P:P450-containing electron transport chain"/>
    <property type="evidence" value="ECO:0007669"/>
    <property type="project" value="InterPro"/>
</dbReference>
<dbReference type="eggNOG" id="COG0633">
    <property type="taxonomic scope" value="Bacteria"/>
</dbReference>
<name>A3K3D1_SAGS3</name>
<dbReference type="PANTHER" id="PTHR23426">
    <property type="entry name" value="FERREDOXIN/ADRENODOXIN"/>
    <property type="match status" value="1"/>
</dbReference>
<dbReference type="PROSITE" id="PS51085">
    <property type="entry name" value="2FE2S_FER_2"/>
    <property type="match status" value="1"/>
</dbReference>
<dbReference type="RefSeq" id="WP_005858795.1">
    <property type="nucleotide sequence ID" value="NZ_AAYA01000006.1"/>
</dbReference>
<keyword evidence="2" id="KW-0001">2Fe-2S</keyword>
<dbReference type="Gene3D" id="3.10.20.30">
    <property type="match status" value="1"/>
</dbReference>
<evidence type="ECO:0000256" key="1">
    <source>
        <dbReference type="ARBA" id="ARBA00010914"/>
    </source>
</evidence>
<protein>
    <submittedName>
        <fullName evidence="8">Ferredoxin, 2Fe-2S</fullName>
    </submittedName>
</protein>
<dbReference type="InterPro" id="IPR001055">
    <property type="entry name" value="Adrenodoxin-like"/>
</dbReference>
<keyword evidence="5" id="KW-0411">Iron-sulfur</keyword>
<comment type="cofactor">
    <cofactor evidence="6">
        <name>[2Fe-2S] cluster</name>
        <dbReference type="ChEBI" id="CHEBI:190135"/>
    </cofactor>
</comment>
<accession>A3K3D1</accession>
<dbReference type="SUPFAM" id="SSF54292">
    <property type="entry name" value="2Fe-2S ferredoxin-like"/>
    <property type="match status" value="1"/>
</dbReference>
<keyword evidence="4" id="KW-0408">Iron</keyword>
<dbReference type="PRINTS" id="PR00355">
    <property type="entry name" value="ADRENODOXIN"/>
</dbReference>
<dbReference type="InterPro" id="IPR036010">
    <property type="entry name" value="2Fe-2S_ferredoxin-like_sf"/>
</dbReference>
<dbReference type="InterPro" id="IPR012675">
    <property type="entry name" value="Beta-grasp_dom_sf"/>
</dbReference>
<dbReference type="GO" id="GO:0005829">
    <property type="term" value="C:cytosol"/>
    <property type="evidence" value="ECO:0007669"/>
    <property type="project" value="TreeGrafter"/>
</dbReference>
<comment type="caution">
    <text evidence="8">The sequence shown here is derived from an EMBL/GenBank/DDBJ whole genome shotgun (WGS) entry which is preliminary data.</text>
</comment>
<reference evidence="8 9" key="1">
    <citation type="submission" date="2006-06" db="EMBL/GenBank/DDBJ databases">
        <authorList>
            <person name="Moran M.A."/>
            <person name="Ferriera S."/>
            <person name="Johnson J."/>
            <person name="Kravitz S."/>
            <person name="Beeson K."/>
            <person name="Sutton G."/>
            <person name="Rogers Y.-H."/>
            <person name="Friedman R."/>
            <person name="Frazier M."/>
            <person name="Venter J.C."/>
        </authorList>
    </citation>
    <scope>NUCLEOTIDE SEQUENCE [LARGE SCALE GENOMIC DNA]</scope>
    <source>
        <strain evidence="8 9">E-37</strain>
    </source>
</reference>
<dbReference type="EMBL" id="AAYA01000006">
    <property type="protein sequence ID" value="EBA08045.1"/>
    <property type="molecule type" value="Genomic_DNA"/>
</dbReference>
<dbReference type="GO" id="GO:0046872">
    <property type="term" value="F:metal ion binding"/>
    <property type="evidence" value="ECO:0007669"/>
    <property type="project" value="UniProtKB-KW"/>
</dbReference>
<dbReference type="GO" id="GO:0051537">
    <property type="term" value="F:2 iron, 2 sulfur cluster binding"/>
    <property type="evidence" value="ECO:0007669"/>
    <property type="project" value="UniProtKB-KW"/>
</dbReference>
<evidence type="ECO:0000313" key="8">
    <source>
        <dbReference type="EMBL" id="EBA08045.1"/>
    </source>
</evidence>
<dbReference type="PROSITE" id="PS00814">
    <property type="entry name" value="ADX"/>
    <property type="match status" value="1"/>
</dbReference>
<evidence type="ECO:0000256" key="4">
    <source>
        <dbReference type="ARBA" id="ARBA00023004"/>
    </source>
</evidence>
<evidence type="ECO:0000313" key="9">
    <source>
        <dbReference type="Proteomes" id="UP000005713"/>
    </source>
</evidence>
<dbReference type="CDD" id="cd00207">
    <property type="entry name" value="fer2"/>
    <property type="match status" value="1"/>
</dbReference>
<evidence type="ECO:0000259" key="7">
    <source>
        <dbReference type="PROSITE" id="PS51085"/>
    </source>
</evidence>
<evidence type="ECO:0000256" key="3">
    <source>
        <dbReference type="ARBA" id="ARBA00022723"/>
    </source>
</evidence>
<keyword evidence="9" id="KW-1185">Reference proteome</keyword>
<keyword evidence="3" id="KW-0479">Metal-binding</keyword>
<evidence type="ECO:0000256" key="2">
    <source>
        <dbReference type="ARBA" id="ARBA00022714"/>
    </source>
</evidence>
<dbReference type="AlphaFoldDB" id="A3K3D1"/>
<dbReference type="OrthoDB" id="9799640at2"/>
<evidence type="ECO:0000256" key="5">
    <source>
        <dbReference type="ARBA" id="ARBA00023014"/>
    </source>
</evidence>
<evidence type="ECO:0000256" key="6">
    <source>
        <dbReference type="ARBA" id="ARBA00034078"/>
    </source>
</evidence>
<dbReference type="Proteomes" id="UP000005713">
    <property type="component" value="Unassembled WGS sequence"/>
</dbReference>
<gene>
    <name evidence="8" type="ORF">SSE37_10894</name>
</gene>
<feature type="domain" description="2Fe-2S ferredoxin-type" evidence="7">
    <location>
        <begin position="2"/>
        <end position="106"/>
    </location>
</feature>
<dbReference type="InterPro" id="IPR018298">
    <property type="entry name" value="Adrenodoxin_Fe-S_BS"/>
</dbReference>
<proteinExistence type="inferred from homology"/>
<dbReference type="InterPro" id="IPR001041">
    <property type="entry name" value="2Fe-2S_ferredoxin-type"/>
</dbReference>
<sequence length="107" mass="11577">MVSIIFVHADGTKKQVEAAPGTSVMQAARDNGIDEIIAECGGSMSCATCHCYVDEAWTDRTGERSDTEEDMLDFGEAEVRPTSRLSCQIEVSEALDGLIIHLPEEQG</sequence>
<dbReference type="GO" id="GO:0009055">
    <property type="term" value="F:electron transfer activity"/>
    <property type="evidence" value="ECO:0007669"/>
    <property type="project" value="TreeGrafter"/>
</dbReference>
<dbReference type="Pfam" id="PF00111">
    <property type="entry name" value="Fer2"/>
    <property type="match status" value="1"/>
</dbReference>
<organism evidence="8 9">
    <name type="scientific">Sagittula stellata (strain ATCC 700073 / DSM 11524 / E-37)</name>
    <dbReference type="NCBI Taxonomy" id="388399"/>
    <lineage>
        <taxon>Bacteria</taxon>
        <taxon>Pseudomonadati</taxon>
        <taxon>Pseudomonadota</taxon>
        <taxon>Alphaproteobacteria</taxon>
        <taxon>Rhodobacterales</taxon>
        <taxon>Roseobacteraceae</taxon>
        <taxon>Sagittula</taxon>
    </lineage>
</organism>